<keyword evidence="3" id="KW-1185">Reference proteome</keyword>
<dbReference type="Proteomes" id="UP001472677">
    <property type="component" value="Unassembled WGS sequence"/>
</dbReference>
<dbReference type="PANTHER" id="PTHR11439:SF463">
    <property type="entry name" value="REVERSE TRANSCRIPTASE TY1_COPIA-TYPE DOMAIN-CONTAINING PROTEIN"/>
    <property type="match status" value="1"/>
</dbReference>
<reference evidence="2 3" key="1">
    <citation type="journal article" date="2024" name="G3 (Bethesda)">
        <title>Genome assembly of Hibiscus sabdariffa L. provides insights into metabolisms of medicinal natural products.</title>
        <authorList>
            <person name="Kim T."/>
        </authorList>
    </citation>
    <scope>NUCLEOTIDE SEQUENCE [LARGE SCALE GENOMIC DNA]</scope>
    <source>
        <strain evidence="2">TK-2024</strain>
        <tissue evidence="2">Old leaves</tissue>
    </source>
</reference>
<evidence type="ECO:0000313" key="3">
    <source>
        <dbReference type="Proteomes" id="UP001472677"/>
    </source>
</evidence>
<dbReference type="CDD" id="cd09272">
    <property type="entry name" value="RNase_HI_RT_Ty1"/>
    <property type="match status" value="1"/>
</dbReference>
<dbReference type="SUPFAM" id="SSF56672">
    <property type="entry name" value="DNA/RNA polymerases"/>
    <property type="match status" value="1"/>
</dbReference>
<evidence type="ECO:0000259" key="1">
    <source>
        <dbReference type="Pfam" id="PF07727"/>
    </source>
</evidence>
<name>A0ABR2G4H4_9ROSI</name>
<evidence type="ECO:0000313" key="2">
    <source>
        <dbReference type="EMBL" id="KAK8593972.1"/>
    </source>
</evidence>
<accession>A0ABR2G4H4</accession>
<dbReference type="Pfam" id="PF07727">
    <property type="entry name" value="RVT_2"/>
    <property type="match status" value="1"/>
</dbReference>
<dbReference type="PANTHER" id="PTHR11439">
    <property type="entry name" value="GAG-POL-RELATED RETROTRANSPOSON"/>
    <property type="match status" value="1"/>
</dbReference>
<feature type="domain" description="Reverse transcriptase Ty1/copia-type" evidence="1">
    <location>
        <begin position="1"/>
        <end position="164"/>
    </location>
</feature>
<proteinExistence type="predicted"/>
<sequence length="358" mass="40974">MHQLDVKNAFLNGHLEEEVYIKVPPGLEFVGGPKKVCKLNRSLYGLKQSPWAWFERFTTIILHNGFKQSLADPTFFLKETTTGKRVLLLVYVDDINLTGDDESEISYLKSLLNREFETKDLSKLRYFLGMEVARSKEGLVINQRKYVLDLLKETGFLGCKPVDTLMDINVTFNYAAPSFQNNERFQQIVDKLIYLSLTRPDITFSVNILSQHMHNPSEENMAATYRVLKYLKGTLGHGLIFKKTSDRSVKVFTGSSWAGSLTERKSTSGYFTFLWGNLVTWRSKKQAVISRSSVEVEFRALAQGMCEGIWLLKLLREVGLNGATQFELLSDNRSVIQLAKSLVQHDRTKHVEIDQHFI</sequence>
<dbReference type="InterPro" id="IPR043502">
    <property type="entry name" value="DNA/RNA_pol_sf"/>
</dbReference>
<organism evidence="2 3">
    <name type="scientific">Hibiscus sabdariffa</name>
    <name type="common">roselle</name>
    <dbReference type="NCBI Taxonomy" id="183260"/>
    <lineage>
        <taxon>Eukaryota</taxon>
        <taxon>Viridiplantae</taxon>
        <taxon>Streptophyta</taxon>
        <taxon>Embryophyta</taxon>
        <taxon>Tracheophyta</taxon>
        <taxon>Spermatophyta</taxon>
        <taxon>Magnoliopsida</taxon>
        <taxon>eudicotyledons</taxon>
        <taxon>Gunneridae</taxon>
        <taxon>Pentapetalae</taxon>
        <taxon>rosids</taxon>
        <taxon>malvids</taxon>
        <taxon>Malvales</taxon>
        <taxon>Malvaceae</taxon>
        <taxon>Malvoideae</taxon>
        <taxon>Hibiscus</taxon>
    </lineage>
</organism>
<protein>
    <recommendedName>
        <fullName evidence="1">Reverse transcriptase Ty1/copia-type domain-containing protein</fullName>
    </recommendedName>
</protein>
<dbReference type="InterPro" id="IPR013103">
    <property type="entry name" value="RVT_2"/>
</dbReference>
<dbReference type="EMBL" id="JBBPBM010000003">
    <property type="protein sequence ID" value="KAK8593972.1"/>
    <property type="molecule type" value="Genomic_DNA"/>
</dbReference>
<gene>
    <name evidence="2" type="ORF">V6N12_046045</name>
</gene>
<comment type="caution">
    <text evidence="2">The sequence shown here is derived from an EMBL/GenBank/DDBJ whole genome shotgun (WGS) entry which is preliminary data.</text>
</comment>